<gene>
    <name evidence="1" type="ORF">SAMN06296036_11222</name>
</gene>
<dbReference type="STRING" id="1513793.SAMN06296036_11222"/>
<sequence length="171" mass="20145">MKKVFEKLNNLRGSPKGRRQKILAAHLAPLAPTEFRLVQDSRQTQELFRRMKESIAAANEQTRFQRGASAKMRYEWGTLPEGREFFYLQPWNEEGLLFEQAHRGWIISKAHKVPQDRQFMRESRTWDVVTLFEPKDSGMLRISSSRFGDELMSFPLYQEALLESLPFQHEV</sequence>
<dbReference type="EMBL" id="FWZT01000012">
    <property type="protein sequence ID" value="SMF39632.1"/>
    <property type="molecule type" value="Genomic_DNA"/>
</dbReference>
<evidence type="ECO:0000313" key="1">
    <source>
        <dbReference type="EMBL" id="SMF39632.1"/>
    </source>
</evidence>
<keyword evidence="2" id="KW-1185">Reference proteome</keyword>
<reference evidence="2" key="1">
    <citation type="submission" date="2017-04" db="EMBL/GenBank/DDBJ databases">
        <authorList>
            <person name="Varghese N."/>
            <person name="Submissions S."/>
        </authorList>
    </citation>
    <scope>NUCLEOTIDE SEQUENCE [LARGE SCALE GENOMIC DNA]</scope>
    <source>
        <strain evidence="2">RKEM611</strain>
    </source>
</reference>
<dbReference type="OrthoDB" id="9991937at2"/>
<name>A0A1Y6C2B6_9BACT</name>
<accession>A0A1Y6C2B6</accession>
<dbReference type="RefSeq" id="WP_132320328.1">
    <property type="nucleotide sequence ID" value="NZ_FWZT01000012.1"/>
</dbReference>
<proteinExistence type="predicted"/>
<dbReference type="Proteomes" id="UP000192907">
    <property type="component" value="Unassembled WGS sequence"/>
</dbReference>
<protein>
    <submittedName>
        <fullName evidence="1">Uncharacterized protein</fullName>
    </submittedName>
</protein>
<dbReference type="AlphaFoldDB" id="A0A1Y6C2B6"/>
<organism evidence="1 2">
    <name type="scientific">Pseudobacteriovorax antillogorgiicola</name>
    <dbReference type="NCBI Taxonomy" id="1513793"/>
    <lineage>
        <taxon>Bacteria</taxon>
        <taxon>Pseudomonadati</taxon>
        <taxon>Bdellovibrionota</taxon>
        <taxon>Oligoflexia</taxon>
        <taxon>Oligoflexales</taxon>
        <taxon>Pseudobacteriovoracaceae</taxon>
        <taxon>Pseudobacteriovorax</taxon>
    </lineage>
</organism>
<evidence type="ECO:0000313" key="2">
    <source>
        <dbReference type="Proteomes" id="UP000192907"/>
    </source>
</evidence>